<evidence type="ECO:0000256" key="1">
    <source>
        <dbReference type="SAM" id="SignalP"/>
    </source>
</evidence>
<feature type="chain" id="PRO_5028922475" evidence="1">
    <location>
        <begin position="17"/>
        <end position="103"/>
    </location>
</feature>
<organism evidence="2 3">
    <name type="scientific">Panagrellus redivivus</name>
    <name type="common">Microworm</name>
    <dbReference type="NCBI Taxonomy" id="6233"/>
    <lineage>
        <taxon>Eukaryota</taxon>
        <taxon>Metazoa</taxon>
        <taxon>Ecdysozoa</taxon>
        <taxon>Nematoda</taxon>
        <taxon>Chromadorea</taxon>
        <taxon>Rhabditida</taxon>
        <taxon>Tylenchina</taxon>
        <taxon>Panagrolaimomorpha</taxon>
        <taxon>Panagrolaimoidea</taxon>
        <taxon>Panagrolaimidae</taxon>
        <taxon>Panagrellus</taxon>
    </lineage>
</organism>
<evidence type="ECO:0000313" key="3">
    <source>
        <dbReference type="WBParaSite" id="Pan_g12981.t1"/>
    </source>
</evidence>
<dbReference type="WBParaSite" id="Pan_g12981.t1">
    <property type="protein sequence ID" value="Pan_g12981.t1"/>
    <property type="gene ID" value="Pan_g12981"/>
</dbReference>
<reference evidence="3" key="2">
    <citation type="submission" date="2020-10" db="UniProtKB">
        <authorList>
            <consortium name="WormBaseParasite"/>
        </authorList>
    </citation>
    <scope>IDENTIFICATION</scope>
</reference>
<dbReference type="Proteomes" id="UP000492821">
    <property type="component" value="Unassembled WGS sequence"/>
</dbReference>
<reference evidence="2" key="1">
    <citation type="journal article" date="2013" name="Genetics">
        <title>The draft genome and transcriptome of Panagrellus redivivus are shaped by the harsh demands of a free-living lifestyle.</title>
        <authorList>
            <person name="Srinivasan J."/>
            <person name="Dillman A.R."/>
            <person name="Macchietto M.G."/>
            <person name="Heikkinen L."/>
            <person name="Lakso M."/>
            <person name="Fracchia K.M."/>
            <person name="Antoshechkin I."/>
            <person name="Mortazavi A."/>
            <person name="Wong G."/>
            <person name="Sternberg P.W."/>
        </authorList>
    </citation>
    <scope>NUCLEOTIDE SEQUENCE [LARGE SCALE GENOMIC DNA]</scope>
    <source>
        <strain evidence="2">MT8872</strain>
    </source>
</reference>
<protein>
    <submittedName>
        <fullName evidence="3">C-type lectin domain-containing protein</fullName>
    </submittedName>
</protein>
<keyword evidence="2" id="KW-1185">Reference proteome</keyword>
<keyword evidence="1" id="KW-0732">Signal</keyword>
<evidence type="ECO:0000313" key="2">
    <source>
        <dbReference type="Proteomes" id="UP000492821"/>
    </source>
</evidence>
<dbReference type="AlphaFoldDB" id="A0A7E4UUF0"/>
<name>A0A7E4UUF0_PANRE</name>
<proteinExistence type="predicted"/>
<sequence>MLFQLLLSFLTSFGFGEKVYTCPDGWTNNTNCGYTACYYLIDADGTANTIVNNLCQKMNNLSYGVSIHCADERTFINRTAGFQEELGMTSAPQFANTYFAKSN</sequence>
<accession>A0A7E4UUF0</accession>
<feature type="signal peptide" evidence="1">
    <location>
        <begin position="1"/>
        <end position="16"/>
    </location>
</feature>